<keyword evidence="9" id="KW-0378">Hydrolase</keyword>
<feature type="binding site" evidence="4">
    <location>
        <position position="549"/>
    </location>
    <ligand>
        <name>Zn(2+)</name>
        <dbReference type="ChEBI" id="CHEBI:29105"/>
        <note>catalytic</note>
    </ligand>
</feature>
<dbReference type="SUPFAM" id="SSF55486">
    <property type="entry name" value="Metalloproteases ('zincins'), catalytic domain"/>
    <property type="match status" value="1"/>
</dbReference>
<dbReference type="Pfam" id="PF13688">
    <property type="entry name" value="Reprolysin_5"/>
    <property type="match status" value="1"/>
</dbReference>
<evidence type="ECO:0000256" key="3">
    <source>
        <dbReference type="ARBA" id="ARBA00074021"/>
    </source>
</evidence>
<feature type="binding site" evidence="4">
    <location>
        <position position="555"/>
    </location>
    <ligand>
        <name>Zn(2+)</name>
        <dbReference type="ChEBI" id="CHEBI:29105"/>
        <note>catalytic</note>
    </ligand>
</feature>
<keyword evidence="9" id="KW-0482">Metalloprotease</keyword>
<dbReference type="SUPFAM" id="SSF57552">
    <property type="entry name" value="Blood coagulation inhibitor (disintegrin)"/>
    <property type="match status" value="1"/>
</dbReference>
<dbReference type="InterPro" id="IPR036436">
    <property type="entry name" value="Disintegrin_dom_sf"/>
</dbReference>
<dbReference type="PROSITE" id="PS50215">
    <property type="entry name" value="ADAM_MEPRO"/>
    <property type="match status" value="1"/>
</dbReference>
<proteinExistence type="predicted"/>
<evidence type="ECO:0000313" key="10">
    <source>
        <dbReference type="Proteomes" id="UP000001072"/>
    </source>
</evidence>
<dbReference type="Gene3D" id="3.40.390.10">
    <property type="entry name" value="Collagenase (Catalytic Domain)"/>
    <property type="match status" value="1"/>
</dbReference>
<dbReference type="GO" id="GO:0004222">
    <property type="term" value="F:metalloendopeptidase activity"/>
    <property type="evidence" value="ECO:0007669"/>
    <property type="project" value="InterPro"/>
</dbReference>
<feature type="compositionally biased region" description="Polar residues" evidence="5">
    <location>
        <begin position="334"/>
        <end position="344"/>
    </location>
</feature>
<evidence type="ECO:0000256" key="5">
    <source>
        <dbReference type="SAM" id="MobiDB-lite"/>
    </source>
</evidence>
<feature type="domain" description="Peptidase M12B" evidence="8">
    <location>
        <begin position="394"/>
        <end position="602"/>
    </location>
</feature>
<dbReference type="Gene3D" id="4.10.70.10">
    <property type="entry name" value="Disintegrin domain"/>
    <property type="match status" value="1"/>
</dbReference>
<feature type="chain" id="PRO_5003322118" description="Disintegrin and metalloproteinase domain-containing protein B" evidence="6">
    <location>
        <begin position="24"/>
        <end position="815"/>
    </location>
</feature>
<dbReference type="Pfam" id="PF00200">
    <property type="entry name" value="Disintegrin"/>
    <property type="match status" value="1"/>
</dbReference>
<dbReference type="InParanoid" id="F4SB39"/>
<keyword evidence="4" id="KW-0862">Zinc</keyword>
<dbReference type="PROSITE" id="PS50214">
    <property type="entry name" value="DISINTEGRIN_2"/>
    <property type="match status" value="1"/>
</dbReference>
<dbReference type="GO" id="GO:0046872">
    <property type="term" value="F:metal ion binding"/>
    <property type="evidence" value="ECO:0007669"/>
    <property type="project" value="UniProtKB-KW"/>
</dbReference>
<comment type="function">
    <text evidence="2">Probable zinc protease.</text>
</comment>
<keyword evidence="1" id="KW-1015">Disulfide bond</keyword>
<dbReference type="GeneID" id="18926256"/>
<keyword evidence="9" id="KW-0401">Integrin</keyword>
<dbReference type="AlphaFoldDB" id="F4SB39"/>
<feature type="active site" evidence="4">
    <location>
        <position position="546"/>
    </location>
</feature>
<dbReference type="GO" id="GO:0007229">
    <property type="term" value="P:integrin-mediated signaling pathway"/>
    <property type="evidence" value="ECO:0007669"/>
    <property type="project" value="UniProtKB-KW"/>
</dbReference>
<feature type="binding site" evidence="4">
    <location>
        <position position="545"/>
    </location>
    <ligand>
        <name>Zn(2+)</name>
        <dbReference type="ChEBI" id="CHEBI:29105"/>
        <note>catalytic</note>
    </ligand>
</feature>
<evidence type="ECO:0000259" key="7">
    <source>
        <dbReference type="PROSITE" id="PS50214"/>
    </source>
</evidence>
<dbReference type="KEGG" id="mlr:MELLADRAFT_118597"/>
<dbReference type="GO" id="GO:0006508">
    <property type="term" value="P:proteolysis"/>
    <property type="evidence" value="ECO:0007669"/>
    <property type="project" value="UniProtKB-KW"/>
</dbReference>
<feature type="region of interest" description="Disordered" evidence="5">
    <location>
        <begin position="45"/>
        <end position="75"/>
    </location>
</feature>
<feature type="signal peptide" evidence="6">
    <location>
        <begin position="1"/>
        <end position="23"/>
    </location>
</feature>
<comment type="caution">
    <text evidence="4">Lacks conserved residue(s) required for the propagation of feature annotation.</text>
</comment>
<reference evidence="10" key="1">
    <citation type="journal article" date="2011" name="Proc. Natl. Acad. Sci. U.S.A.">
        <title>Obligate biotrophy features unraveled by the genomic analysis of rust fungi.</title>
        <authorList>
            <person name="Duplessis S."/>
            <person name="Cuomo C.A."/>
            <person name="Lin Y.-C."/>
            <person name="Aerts A."/>
            <person name="Tisserant E."/>
            <person name="Veneault-Fourrey C."/>
            <person name="Joly D.L."/>
            <person name="Hacquard S."/>
            <person name="Amselem J."/>
            <person name="Cantarel B.L."/>
            <person name="Chiu R."/>
            <person name="Coutinho P.M."/>
            <person name="Feau N."/>
            <person name="Field M."/>
            <person name="Frey P."/>
            <person name="Gelhaye E."/>
            <person name="Goldberg J."/>
            <person name="Grabherr M.G."/>
            <person name="Kodira C.D."/>
            <person name="Kohler A."/>
            <person name="Kuees U."/>
            <person name="Lindquist E.A."/>
            <person name="Lucas S.M."/>
            <person name="Mago R."/>
            <person name="Mauceli E."/>
            <person name="Morin E."/>
            <person name="Murat C."/>
            <person name="Pangilinan J.L."/>
            <person name="Park R."/>
            <person name="Pearson M."/>
            <person name="Quesneville H."/>
            <person name="Rouhier N."/>
            <person name="Sakthikumar S."/>
            <person name="Salamov A.A."/>
            <person name="Schmutz J."/>
            <person name="Selles B."/>
            <person name="Shapiro H."/>
            <person name="Tanguay P."/>
            <person name="Tuskan G.A."/>
            <person name="Henrissat B."/>
            <person name="Van de Peer Y."/>
            <person name="Rouze P."/>
            <person name="Ellis J.G."/>
            <person name="Dodds P.N."/>
            <person name="Schein J.E."/>
            <person name="Zhong S."/>
            <person name="Hamelin R.C."/>
            <person name="Grigoriev I.V."/>
            <person name="Szabo L.J."/>
            <person name="Martin F."/>
        </authorList>
    </citation>
    <scope>NUCLEOTIDE SEQUENCE [LARGE SCALE GENOMIC DNA]</scope>
    <source>
        <strain evidence="10">98AG31 / pathotype 3-4-7</strain>
    </source>
</reference>
<evidence type="ECO:0000256" key="1">
    <source>
        <dbReference type="ARBA" id="ARBA00023157"/>
    </source>
</evidence>
<dbReference type="FunFam" id="4.10.70.10:FF:000003">
    <property type="entry name" value="Disintegrin and metalloproteinase domain-containing protein 17"/>
    <property type="match status" value="1"/>
</dbReference>
<dbReference type="VEuPathDB" id="FungiDB:MELLADRAFT_118597"/>
<dbReference type="InterPro" id="IPR001762">
    <property type="entry name" value="Disintegrin_dom"/>
</dbReference>
<dbReference type="Proteomes" id="UP000001072">
    <property type="component" value="Unassembled WGS sequence"/>
</dbReference>
<feature type="compositionally biased region" description="Low complexity" evidence="5">
    <location>
        <begin position="49"/>
        <end position="60"/>
    </location>
</feature>
<evidence type="ECO:0000259" key="8">
    <source>
        <dbReference type="PROSITE" id="PS50215"/>
    </source>
</evidence>
<evidence type="ECO:0000256" key="6">
    <source>
        <dbReference type="SAM" id="SignalP"/>
    </source>
</evidence>
<dbReference type="OrthoDB" id="5951731at2759"/>
<keyword evidence="10" id="KW-1185">Reference proteome</keyword>
<name>F4SB39_MELLP</name>
<feature type="domain" description="Disintegrin" evidence="7">
    <location>
        <begin position="627"/>
        <end position="716"/>
    </location>
</feature>
<keyword evidence="4" id="KW-0479">Metal-binding</keyword>
<keyword evidence="6" id="KW-0732">Signal</keyword>
<feature type="region of interest" description="Disordered" evidence="5">
    <location>
        <begin position="333"/>
        <end position="370"/>
    </location>
</feature>
<protein>
    <recommendedName>
        <fullName evidence="3">Disintegrin and metalloproteinase domain-containing protein B</fullName>
    </recommendedName>
</protein>
<gene>
    <name evidence="9" type="ORF">MELLADRAFT_118597</name>
</gene>
<dbReference type="RefSeq" id="XP_007418608.1">
    <property type="nucleotide sequence ID" value="XM_007418546.1"/>
</dbReference>
<evidence type="ECO:0000256" key="2">
    <source>
        <dbReference type="ARBA" id="ARBA00056552"/>
    </source>
</evidence>
<evidence type="ECO:0000313" key="9">
    <source>
        <dbReference type="EMBL" id="EGF98142.1"/>
    </source>
</evidence>
<dbReference type="PANTHER" id="PTHR11905:SF159">
    <property type="entry name" value="ADAM METALLOPROTEASE"/>
    <property type="match status" value="1"/>
</dbReference>
<dbReference type="PANTHER" id="PTHR11905">
    <property type="entry name" value="ADAM A DISINTEGRIN AND METALLOPROTEASE DOMAIN"/>
    <property type="match status" value="1"/>
</dbReference>
<dbReference type="SMART" id="SM00050">
    <property type="entry name" value="DISIN"/>
    <property type="match status" value="1"/>
</dbReference>
<dbReference type="EMBL" id="GL883184">
    <property type="protein sequence ID" value="EGF98142.1"/>
    <property type="molecule type" value="Genomic_DNA"/>
</dbReference>
<dbReference type="STRING" id="747676.F4SB39"/>
<accession>F4SB39</accession>
<keyword evidence="9" id="KW-0645">Protease</keyword>
<dbReference type="InterPro" id="IPR024079">
    <property type="entry name" value="MetalloPept_cat_dom_sf"/>
</dbReference>
<sequence>MSICVLLISWLSLILLHHHHTNAHSTRSQPIRKVHQLHSTNLQILPRLSSNPSSSSSSSNHLKKRNQLSPSPSDLRHNDTILLSFSIPISTTSFSKNSSSLTQFTLVLHPTTDLIHPEAKINYHSLDSNTGESTLTTLPLLPEHVLAYTGWVIDESSVESWWEEEHASITTPPTWASSFDDQRVLGWARILVHDTTQIKSHDHLDQFTCEGSFTINRQLWHIKPLETFNRIKHPEDPIPIPPASHLRGGLVAWREGDYDTESYITALNGSFVETESSVFPHPTPQQTLMCGHDKLAFNINPDRQLYQSSTIQQNHSSAFLPSLLRRTLYPHPSTDGNFITSPQPSSSSSSSSERSKKIYKRSSLDKDISGSSTLPSSNFVNSIGSTEGCPSQSKVVFMGIAADCNYVSKYLTQQDARTSILNNLNSVSGLFAKSFNISLGIIEMNVQAPQCPEKPNQDTPWNMACSSIDLNQRLSIFSQWRGIKGGSDGAGLWHLMTDCPSGDEVGVAWFGQVCVNGAVYGTEGEVTSGTGVTASTSNEWSVMAHEIGHSFGAIHDCVGGCTSTDTCCPMSTTYCDSNAEYIMSPRSSTPSSEFSPCTIGNICTALKTPGLDLSCLISPGQRQVISLKQCGNGIVEPGEDCDPGEGRSSDCCDVNTCEFVKGAVCDPLNSERCCTAQCQFEPSNVICREARDLECDQSAKCTGTSAVCPENVAAANGKTCGTLEAGLSCASGLCTSRDKQCEVGGAHLGLKTACGPTATGTCQLACVDPSGQADCILLENKFLDGTSCGNGGQCVQGICKGGHRSGNAADKSWFL</sequence>
<dbReference type="InterPro" id="IPR001590">
    <property type="entry name" value="Peptidase_M12B"/>
</dbReference>
<evidence type="ECO:0000256" key="4">
    <source>
        <dbReference type="PROSITE-ProRule" id="PRU00276"/>
    </source>
</evidence>
<dbReference type="eggNOG" id="KOG3607">
    <property type="taxonomic scope" value="Eukaryota"/>
</dbReference>
<organism evidence="10">
    <name type="scientific">Melampsora larici-populina (strain 98AG31 / pathotype 3-4-7)</name>
    <name type="common">Poplar leaf rust fungus</name>
    <dbReference type="NCBI Taxonomy" id="747676"/>
    <lineage>
        <taxon>Eukaryota</taxon>
        <taxon>Fungi</taxon>
        <taxon>Dikarya</taxon>
        <taxon>Basidiomycota</taxon>
        <taxon>Pucciniomycotina</taxon>
        <taxon>Pucciniomycetes</taxon>
        <taxon>Pucciniales</taxon>
        <taxon>Melampsoraceae</taxon>
        <taxon>Melampsora</taxon>
    </lineage>
</organism>
<dbReference type="HOGENOM" id="CLU_012383_2_0_1"/>